<accession>A0AA39KCN6</accession>
<evidence type="ECO:0000259" key="2">
    <source>
        <dbReference type="Pfam" id="PF01693"/>
    </source>
</evidence>
<dbReference type="GeneID" id="85353123"/>
<dbReference type="Pfam" id="PF01693">
    <property type="entry name" value="Cauli_VI"/>
    <property type="match status" value="1"/>
</dbReference>
<dbReference type="RefSeq" id="XP_060330971.1">
    <property type="nucleotide sequence ID" value="XM_060469575.1"/>
</dbReference>
<keyword evidence="4" id="KW-1185">Reference proteome</keyword>
<protein>
    <recommendedName>
        <fullName evidence="2">Ribonuclease H1 N-terminal domain-containing protein</fullName>
    </recommendedName>
</protein>
<gene>
    <name evidence="3" type="ORF">EV420DRAFT_1479417</name>
</gene>
<feature type="compositionally biased region" description="Polar residues" evidence="1">
    <location>
        <begin position="61"/>
        <end position="70"/>
    </location>
</feature>
<comment type="caution">
    <text evidence="3">The sequence shown here is derived from an EMBL/GenBank/DDBJ whole genome shotgun (WGS) entry which is preliminary data.</text>
</comment>
<evidence type="ECO:0000313" key="3">
    <source>
        <dbReference type="EMBL" id="KAK0458721.1"/>
    </source>
</evidence>
<feature type="region of interest" description="Disordered" evidence="1">
    <location>
        <begin position="29"/>
        <end position="82"/>
    </location>
</feature>
<dbReference type="EMBL" id="JAUEPS010000016">
    <property type="protein sequence ID" value="KAK0458721.1"/>
    <property type="molecule type" value="Genomic_DNA"/>
</dbReference>
<proteinExistence type="predicted"/>
<name>A0AA39KCN6_ARMTA</name>
<sequence length="145" mass="14657">MTQHQLNLSGDAFAALLQALSALNLTPNGDPASGGSASSATTPANTQAVPSSSSDAPAASTGSNDASAQSAPRGAPAPAVVSAGQPGENWYVIMAGRQVGVFSNWEQVQPLVSGVPHACHKKYKSRAEADEAFETALAEGKVRVI</sequence>
<dbReference type="SUPFAM" id="SSF55658">
    <property type="entry name" value="L9 N-domain-like"/>
    <property type="match status" value="1"/>
</dbReference>
<dbReference type="Proteomes" id="UP001175211">
    <property type="component" value="Unassembled WGS sequence"/>
</dbReference>
<dbReference type="InterPro" id="IPR011320">
    <property type="entry name" value="RNase_H1_N"/>
</dbReference>
<dbReference type="AlphaFoldDB" id="A0AA39KCN6"/>
<evidence type="ECO:0000256" key="1">
    <source>
        <dbReference type="SAM" id="MobiDB-lite"/>
    </source>
</evidence>
<feature type="domain" description="Ribonuclease H1 N-terminal" evidence="2">
    <location>
        <begin position="90"/>
        <end position="131"/>
    </location>
</feature>
<organism evidence="3 4">
    <name type="scientific">Armillaria tabescens</name>
    <name type="common">Ringless honey mushroom</name>
    <name type="synonym">Agaricus tabescens</name>
    <dbReference type="NCBI Taxonomy" id="1929756"/>
    <lineage>
        <taxon>Eukaryota</taxon>
        <taxon>Fungi</taxon>
        <taxon>Dikarya</taxon>
        <taxon>Basidiomycota</taxon>
        <taxon>Agaricomycotina</taxon>
        <taxon>Agaricomycetes</taxon>
        <taxon>Agaricomycetidae</taxon>
        <taxon>Agaricales</taxon>
        <taxon>Marasmiineae</taxon>
        <taxon>Physalacriaceae</taxon>
        <taxon>Desarmillaria</taxon>
    </lineage>
</organism>
<reference evidence="3" key="1">
    <citation type="submission" date="2023-06" db="EMBL/GenBank/DDBJ databases">
        <authorList>
            <consortium name="Lawrence Berkeley National Laboratory"/>
            <person name="Ahrendt S."/>
            <person name="Sahu N."/>
            <person name="Indic B."/>
            <person name="Wong-Bajracharya J."/>
            <person name="Merenyi Z."/>
            <person name="Ke H.-M."/>
            <person name="Monk M."/>
            <person name="Kocsube S."/>
            <person name="Drula E."/>
            <person name="Lipzen A."/>
            <person name="Balint B."/>
            <person name="Henrissat B."/>
            <person name="Andreopoulos B."/>
            <person name="Martin F.M."/>
            <person name="Harder C.B."/>
            <person name="Rigling D."/>
            <person name="Ford K.L."/>
            <person name="Foster G.D."/>
            <person name="Pangilinan J."/>
            <person name="Papanicolaou A."/>
            <person name="Barry K."/>
            <person name="LaButti K."/>
            <person name="Viragh M."/>
            <person name="Koriabine M."/>
            <person name="Yan M."/>
            <person name="Riley R."/>
            <person name="Champramary S."/>
            <person name="Plett K.L."/>
            <person name="Tsai I.J."/>
            <person name="Slot J."/>
            <person name="Sipos G."/>
            <person name="Plett J."/>
            <person name="Nagy L.G."/>
            <person name="Grigoriev I.V."/>
        </authorList>
    </citation>
    <scope>NUCLEOTIDE SEQUENCE</scope>
    <source>
        <strain evidence="3">CCBAS 213</strain>
    </source>
</reference>
<dbReference type="InterPro" id="IPR009027">
    <property type="entry name" value="Ribosomal_bL9/RNase_H1_N"/>
</dbReference>
<dbReference type="Gene3D" id="3.40.970.10">
    <property type="entry name" value="Ribonuclease H1, N-terminal domain"/>
    <property type="match status" value="1"/>
</dbReference>
<evidence type="ECO:0000313" key="4">
    <source>
        <dbReference type="Proteomes" id="UP001175211"/>
    </source>
</evidence>
<feature type="compositionally biased region" description="Low complexity" evidence="1">
    <location>
        <begin position="29"/>
        <end position="60"/>
    </location>
</feature>
<dbReference type="InterPro" id="IPR037056">
    <property type="entry name" value="RNase_H1_N_sf"/>
</dbReference>